<dbReference type="Gene3D" id="1.10.4010.10">
    <property type="entry name" value="Type II deoxyuridine triphosphatase"/>
    <property type="match status" value="1"/>
</dbReference>
<dbReference type="GO" id="GO:0004170">
    <property type="term" value="F:dUTP diphosphatase activity"/>
    <property type="evidence" value="ECO:0007669"/>
    <property type="project" value="UniProtKB-EC"/>
</dbReference>
<gene>
    <name evidence="1" type="ORF">ACFO4N_05625</name>
</gene>
<dbReference type="PIRSF" id="PIRSF030140">
    <property type="entry name" value="UCP030140"/>
    <property type="match status" value="1"/>
</dbReference>
<dbReference type="RefSeq" id="WP_376845206.1">
    <property type="nucleotide sequence ID" value="NZ_JBHSFW010000001.1"/>
</dbReference>
<organism evidence="1 2">
    <name type="scientific">Camelliibacillus cellulosilyticus</name>
    <dbReference type="NCBI Taxonomy" id="2174486"/>
    <lineage>
        <taxon>Bacteria</taxon>
        <taxon>Bacillati</taxon>
        <taxon>Bacillota</taxon>
        <taxon>Bacilli</taxon>
        <taxon>Bacillales</taxon>
        <taxon>Sporolactobacillaceae</taxon>
        <taxon>Camelliibacillus</taxon>
    </lineage>
</organism>
<evidence type="ECO:0000313" key="2">
    <source>
        <dbReference type="Proteomes" id="UP001596022"/>
    </source>
</evidence>
<proteinExistence type="predicted"/>
<keyword evidence="1" id="KW-0378">Hydrolase</keyword>
<dbReference type="EMBL" id="JBHSFW010000001">
    <property type="protein sequence ID" value="MFC4618206.1"/>
    <property type="molecule type" value="Genomic_DNA"/>
</dbReference>
<accession>A0ABV9GJG6</accession>
<dbReference type="EC" id="3.6.1.23" evidence="1"/>
<dbReference type="CDD" id="cd11527">
    <property type="entry name" value="NTP-PPase_dUTPase"/>
    <property type="match status" value="1"/>
</dbReference>
<sequence>MQWLSDLYSIQKALNDSIDEKHGLKHSELFNEVTLAFLVELGELANETRCFKFWSLKPPSETAIILEEYVDGIHFLLSLGLDFGYTDVSGLRLAKTQHGNLTKSFLDVFSQTDRFRQTKSEEDFLTLFTIYLGLGADLGFDASQIEEAYMAKNAINYERQRQNY</sequence>
<protein>
    <submittedName>
        <fullName evidence="1">dUTP diphosphatase</fullName>
        <ecNumber evidence="1">3.6.1.23</ecNumber>
    </submittedName>
</protein>
<dbReference type="InterPro" id="IPR016947">
    <property type="entry name" value="UCP030140"/>
</dbReference>
<dbReference type="Pfam" id="PF08761">
    <property type="entry name" value="dUTPase_2"/>
    <property type="match status" value="1"/>
</dbReference>
<reference evidence="2" key="1">
    <citation type="journal article" date="2019" name="Int. J. Syst. Evol. Microbiol.">
        <title>The Global Catalogue of Microorganisms (GCM) 10K type strain sequencing project: providing services to taxonomists for standard genome sequencing and annotation.</title>
        <authorList>
            <consortium name="The Broad Institute Genomics Platform"/>
            <consortium name="The Broad Institute Genome Sequencing Center for Infectious Disease"/>
            <person name="Wu L."/>
            <person name="Ma J."/>
        </authorList>
    </citation>
    <scope>NUCLEOTIDE SEQUENCE [LARGE SCALE GENOMIC DNA]</scope>
    <source>
        <strain evidence="2">CGMCC 1.16306</strain>
    </source>
</reference>
<evidence type="ECO:0000313" key="1">
    <source>
        <dbReference type="EMBL" id="MFC4618206.1"/>
    </source>
</evidence>
<dbReference type="Proteomes" id="UP001596022">
    <property type="component" value="Unassembled WGS sequence"/>
</dbReference>
<comment type="caution">
    <text evidence="1">The sequence shown here is derived from an EMBL/GenBank/DDBJ whole genome shotgun (WGS) entry which is preliminary data.</text>
</comment>
<dbReference type="SUPFAM" id="SSF101386">
    <property type="entry name" value="all-alpha NTP pyrophosphatases"/>
    <property type="match status" value="1"/>
</dbReference>
<name>A0ABV9GJG6_9BACL</name>
<keyword evidence="2" id="KW-1185">Reference proteome</keyword>
<dbReference type="InterPro" id="IPR014871">
    <property type="entry name" value="dUTPase/dCTP_pyrophosphatase"/>
</dbReference>